<organism evidence="1">
    <name type="scientific">Mesocestoides corti</name>
    <name type="common">Flatworm</name>
    <dbReference type="NCBI Taxonomy" id="53468"/>
    <lineage>
        <taxon>Eukaryota</taxon>
        <taxon>Metazoa</taxon>
        <taxon>Spiralia</taxon>
        <taxon>Lophotrochozoa</taxon>
        <taxon>Platyhelminthes</taxon>
        <taxon>Cestoda</taxon>
        <taxon>Eucestoda</taxon>
        <taxon>Cyclophyllidea</taxon>
        <taxon>Mesocestoididae</taxon>
        <taxon>Mesocestoides</taxon>
    </lineage>
</organism>
<proteinExistence type="predicted"/>
<evidence type="ECO:0000313" key="1">
    <source>
        <dbReference type="WBParaSite" id="MCU_002478-RA"/>
    </source>
</evidence>
<dbReference type="AlphaFoldDB" id="A0A5K3ERD1"/>
<accession>A0A5K3ERD1</accession>
<reference evidence="1" key="1">
    <citation type="submission" date="2019-11" db="UniProtKB">
        <authorList>
            <consortium name="WormBaseParasite"/>
        </authorList>
    </citation>
    <scope>IDENTIFICATION</scope>
</reference>
<protein>
    <submittedName>
        <fullName evidence="1">Spindle and centriole-associated protein 1</fullName>
    </submittedName>
</protein>
<dbReference type="WBParaSite" id="MCU_002478-RA">
    <property type="protein sequence ID" value="MCU_002478-RA"/>
    <property type="gene ID" value="MCU_002478"/>
</dbReference>
<name>A0A5K3ERD1_MESCO</name>
<sequence length="76" mass="8913">RGSNSLYVAEVNQQKLVEQSETTAFNSEPWNTSLCRTFEILRMCVIKVERLIKLHQTFQQAQQLTLYEPTRRGLLK</sequence>